<reference evidence="2" key="1">
    <citation type="submission" date="2020-05" db="EMBL/GenBank/DDBJ databases">
        <title>WGS assembly of Panicum virgatum.</title>
        <authorList>
            <person name="Lovell J.T."/>
            <person name="Jenkins J."/>
            <person name="Shu S."/>
            <person name="Juenger T.E."/>
            <person name="Schmutz J."/>
        </authorList>
    </citation>
    <scope>NUCLEOTIDE SEQUENCE</scope>
    <source>
        <strain evidence="2">AP13</strain>
    </source>
</reference>
<accession>A0A8T0T4W4</accession>
<feature type="region of interest" description="Disordered" evidence="1">
    <location>
        <begin position="140"/>
        <end position="177"/>
    </location>
</feature>
<feature type="compositionally biased region" description="Acidic residues" evidence="1">
    <location>
        <begin position="361"/>
        <end position="375"/>
    </location>
</feature>
<name>A0A8T0T4W4_PANVG</name>
<keyword evidence="3" id="KW-1185">Reference proteome</keyword>
<feature type="region of interest" description="Disordered" evidence="1">
    <location>
        <begin position="1"/>
        <end position="97"/>
    </location>
</feature>
<feature type="region of interest" description="Disordered" evidence="1">
    <location>
        <begin position="324"/>
        <end position="440"/>
    </location>
</feature>
<feature type="compositionally biased region" description="Gly residues" evidence="1">
    <location>
        <begin position="158"/>
        <end position="172"/>
    </location>
</feature>
<feature type="compositionally biased region" description="Polar residues" evidence="1">
    <location>
        <begin position="24"/>
        <end position="38"/>
    </location>
</feature>
<evidence type="ECO:0000313" key="3">
    <source>
        <dbReference type="Proteomes" id="UP000823388"/>
    </source>
</evidence>
<evidence type="ECO:0000256" key="1">
    <source>
        <dbReference type="SAM" id="MobiDB-lite"/>
    </source>
</evidence>
<feature type="compositionally biased region" description="Basic and acidic residues" evidence="1">
    <location>
        <begin position="376"/>
        <end position="387"/>
    </location>
</feature>
<protein>
    <submittedName>
        <fullName evidence="2">Uncharacterized protein</fullName>
    </submittedName>
</protein>
<dbReference type="EMBL" id="CM029044">
    <property type="protein sequence ID" value="KAG2604245.1"/>
    <property type="molecule type" value="Genomic_DNA"/>
</dbReference>
<comment type="caution">
    <text evidence="2">The sequence shown here is derived from an EMBL/GenBank/DDBJ whole genome shotgun (WGS) entry which is preliminary data.</text>
</comment>
<evidence type="ECO:0000313" key="2">
    <source>
        <dbReference type="EMBL" id="KAG2604245.1"/>
    </source>
</evidence>
<feature type="compositionally biased region" description="Basic residues" evidence="1">
    <location>
        <begin position="331"/>
        <end position="342"/>
    </location>
</feature>
<dbReference type="Proteomes" id="UP000823388">
    <property type="component" value="Chromosome 4N"/>
</dbReference>
<sequence length="465" mass="50153">MAAEPSRPGRTHGITSRGRPNPKSPSTRNATNAETTSAGLPVPTPTASVHLPPSRNTPLARLHPVHQLLEPLRPEHPRDGRARHRRHVGQRGRRHGVHGRLPRRVRDHVAEVPAHGARVELGGVEAGPAVDEPRHAAARVGPAHGRGEQLPDVRGQGLEPGGAAGRGAGRGAEAGDVRGGDHVVAAHEGGHEKGVGEARRRVPRELGFQRQAEPRRRARAEERRPLVVRLPREAAGAEQLRPRIGQRRQGVAVREQVVGAPRQREPAAGELQRQREAVLERHREAGKRAVGVGEVDVRQPRRCLRHHELCAGVVAGDTGHAVEASATTRPVKGKKRERKAGKAARAAAATAGKPAAGAGVDENEVDVERAEDEVEVGDREDRGEAPRRVGRPHQRPREDRDVDALGRHSVGRARGGSGCRRQGGARRRDAHEAAAARHGKKSLEALEALKRSVRTWQLGRARTTS</sequence>
<feature type="compositionally biased region" description="Basic residues" evidence="1">
    <location>
        <begin position="81"/>
        <end position="97"/>
    </location>
</feature>
<feature type="compositionally biased region" description="Basic and acidic residues" evidence="1">
    <location>
        <begin position="426"/>
        <end position="440"/>
    </location>
</feature>
<dbReference type="AlphaFoldDB" id="A0A8T0T4W4"/>
<proteinExistence type="predicted"/>
<organism evidence="2 3">
    <name type="scientific">Panicum virgatum</name>
    <name type="common">Blackwell switchgrass</name>
    <dbReference type="NCBI Taxonomy" id="38727"/>
    <lineage>
        <taxon>Eukaryota</taxon>
        <taxon>Viridiplantae</taxon>
        <taxon>Streptophyta</taxon>
        <taxon>Embryophyta</taxon>
        <taxon>Tracheophyta</taxon>
        <taxon>Spermatophyta</taxon>
        <taxon>Magnoliopsida</taxon>
        <taxon>Liliopsida</taxon>
        <taxon>Poales</taxon>
        <taxon>Poaceae</taxon>
        <taxon>PACMAD clade</taxon>
        <taxon>Panicoideae</taxon>
        <taxon>Panicodae</taxon>
        <taxon>Paniceae</taxon>
        <taxon>Panicinae</taxon>
        <taxon>Panicum</taxon>
        <taxon>Panicum sect. Hiantes</taxon>
    </lineage>
</organism>
<gene>
    <name evidence="2" type="ORF">PVAP13_4NG042908</name>
</gene>
<feature type="compositionally biased region" description="Basic and acidic residues" evidence="1">
    <location>
        <begin position="395"/>
        <end position="406"/>
    </location>
</feature>
<feature type="compositionally biased region" description="Low complexity" evidence="1">
    <location>
        <begin position="343"/>
        <end position="360"/>
    </location>
</feature>